<evidence type="ECO:0000259" key="6">
    <source>
        <dbReference type="PROSITE" id="PS50850"/>
    </source>
</evidence>
<dbReference type="PROSITE" id="PS50850">
    <property type="entry name" value="MFS"/>
    <property type="match status" value="1"/>
</dbReference>
<dbReference type="InterPro" id="IPR020846">
    <property type="entry name" value="MFS_dom"/>
</dbReference>
<feature type="transmembrane region" description="Helical" evidence="5">
    <location>
        <begin position="151"/>
        <end position="168"/>
    </location>
</feature>
<proteinExistence type="predicted"/>
<evidence type="ECO:0000256" key="5">
    <source>
        <dbReference type="SAM" id="Phobius"/>
    </source>
</evidence>
<dbReference type="Proteomes" id="UP000620124">
    <property type="component" value="Unassembled WGS sequence"/>
</dbReference>
<dbReference type="Pfam" id="PF07690">
    <property type="entry name" value="MFS_1"/>
    <property type="match status" value="1"/>
</dbReference>
<feature type="transmembrane region" description="Helical" evidence="5">
    <location>
        <begin position="366"/>
        <end position="385"/>
    </location>
</feature>
<feature type="transmembrane region" description="Helical" evidence="5">
    <location>
        <begin position="188"/>
        <end position="216"/>
    </location>
</feature>
<organism evidence="7 8">
    <name type="scientific">Mycena venus</name>
    <dbReference type="NCBI Taxonomy" id="2733690"/>
    <lineage>
        <taxon>Eukaryota</taxon>
        <taxon>Fungi</taxon>
        <taxon>Dikarya</taxon>
        <taxon>Basidiomycota</taxon>
        <taxon>Agaricomycotina</taxon>
        <taxon>Agaricomycetes</taxon>
        <taxon>Agaricomycetidae</taxon>
        <taxon>Agaricales</taxon>
        <taxon>Marasmiineae</taxon>
        <taxon>Mycenaceae</taxon>
        <taxon>Mycena</taxon>
    </lineage>
</organism>
<dbReference type="GO" id="GO:0005886">
    <property type="term" value="C:plasma membrane"/>
    <property type="evidence" value="ECO:0007669"/>
    <property type="project" value="TreeGrafter"/>
</dbReference>
<dbReference type="InterPro" id="IPR036259">
    <property type="entry name" value="MFS_trans_sf"/>
</dbReference>
<dbReference type="AlphaFoldDB" id="A0A8H6Z4R9"/>
<feature type="transmembrane region" description="Helical" evidence="5">
    <location>
        <begin position="252"/>
        <end position="271"/>
    </location>
</feature>
<evidence type="ECO:0000256" key="2">
    <source>
        <dbReference type="ARBA" id="ARBA00022692"/>
    </source>
</evidence>
<feature type="transmembrane region" description="Helical" evidence="5">
    <location>
        <begin position="121"/>
        <end position="139"/>
    </location>
</feature>
<feature type="transmembrane region" description="Helical" evidence="5">
    <location>
        <begin position="94"/>
        <end position="115"/>
    </location>
</feature>
<name>A0A8H6Z4R9_9AGAR</name>
<reference evidence="7" key="1">
    <citation type="submission" date="2020-05" db="EMBL/GenBank/DDBJ databases">
        <title>Mycena genomes resolve the evolution of fungal bioluminescence.</title>
        <authorList>
            <person name="Tsai I.J."/>
        </authorList>
    </citation>
    <scope>NUCLEOTIDE SEQUENCE</scope>
    <source>
        <strain evidence="7">CCC161011</strain>
    </source>
</reference>
<feature type="transmembrane region" description="Helical" evidence="5">
    <location>
        <begin position="283"/>
        <end position="304"/>
    </location>
</feature>
<comment type="subcellular location">
    <subcellularLocation>
        <location evidence="1">Membrane</location>
        <topology evidence="1">Multi-pass membrane protein</topology>
    </subcellularLocation>
</comment>
<dbReference type="GO" id="GO:0022857">
    <property type="term" value="F:transmembrane transporter activity"/>
    <property type="evidence" value="ECO:0007669"/>
    <property type="project" value="InterPro"/>
</dbReference>
<feature type="transmembrane region" description="Helical" evidence="5">
    <location>
        <begin position="228"/>
        <end position="246"/>
    </location>
</feature>
<comment type="caution">
    <text evidence="7">The sequence shown here is derived from an EMBL/GenBank/DDBJ whole genome shotgun (WGS) entry which is preliminary data.</text>
</comment>
<gene>
    <name evidence="7" type="ORF">MVEN_00118000</name>
</gene>
<dbReference type="PANTHER" id="PTHR23501">
    <property type="entry name" value="MAJOR FACILITATOR SUPERFAMILY"/>
    <property type="match status" value="1"/>
</dbReference>
<dbReference type="OrthoDB" id="10021397at2759"/>
<evidence type="ECO:0000256" key="4">
    <source>
        <dbReference type="ARBA" id="ARBA00023136"/>
    </source>
</evidence>
<feature type="transmembrane region" description="Helical" evidence="5">
    <location>
        <begin position="60"/>
        <end position="82"/>
    </location>
</feature>
<evidence type="ECO:0000256" key="1">
    <source>
        <dbReference type="ARBA" id="ARBA00004141"/>
    </source>
</evidence>
<feature type="transmembrane region" description="Helical" evidence="5">
    <location>
        <begin position="324"/>
        <end position="345"/>
    </location>
</feature>
<feature type="transmembrane region" description="Helical" evidence="5">
    <location>
        <begin position="34"/>
        <end position="54"/>
    </location>
</feature>
<keyword evidence="4 5" id="KW-0472">Membrane</keyword>
<accession>A0A8H6Z4R9</accession>
<dbReference type="EMBL" id="JACAZI010000001">
    <property type="protein sequence ID" value="KAF7372555.1"/>
    <property type="molecule type" value="Genomic_DNA"/>
</dbReference>
<evidence type="ECO:0000256" key="3">
    <source>
        <dbReference type="ARBA" id="ARBA00022989"/>
    </source>
</evidence>
<evidence type="ECO:0000313" key="7">
    <source>
        <dbReference type="EMBL" id="KAF7372555.1"/>
    </source>
</evidence>
<keyword evidence="2 5" id="KW-0812">Transmembrane</keyword>
<feature type="domain" description="Major facilitator superfamily (MFS) profile" evidence="6">
    <location>
        <begin position="1"/>
        <end position="413"/>
    </location>
</feature>
<dbReference type="SUPFAM" id="SSF103473">
    <property type="entry name" value="MFS general substrate transporter"/>
    <property type="match status" value="1"/>
</dbReference>
<dbReference type="Gene3D" id="1.20.1250.20">
    <property type="entry name" value="MFS general substrate transporter like domains"/>
    <property type="match status" value="2"/>
</dbReference>
<evidence type="ECO:0000313" key="8">
    <source>
        <dbReference type="Proteomes" id="UP000620124"/>
    </source>
</evidence>
<keyword evidence="8" id="KW-1185">Reference proteome</keyword>
<sequence length="437" mass="46114">MKINVGIAGGAGPNDFSHRTPPDRFVLRIFLAKLVLIATIAIFEAGSLVCGVAQNIDSIIAGRAVSGFGAAGMFAAVVQVLLQATRLEDRPVYVGMLGGVFGFSSVIGPLIGGALTDHVSWGAILVAGAVTSLVLALQWGGNTKPWDDKAVIITLVFAGVIGIAFVLWEIRVGDRAMTPPRIFKSGSIYAIVIFSFLNRFTQLLFSYYIPILYQVVQGHSATRSGIDILPFLLGVTITVICCGILVSRFGYYYPFLVAAPFFLAVGSGMLYSIGLNTPKAHLIGFQVLAGIGTGLGLQNPIIAMQVEFEDEPKLLAQAQSVASFGQFLGGMMGLSVAEPVFASELMKFLVRYAPDAPAAIARDSPTTIYTVLPAALIPGVVRAYIESLRIVFVLGVPVAGLSLVAALFVQNIKIVKTAVVSSGGKLEVDGKDGEQTV</sequence>
<dbReference type="InterPro" id="IPR011701">
    <property type="entry name" value="MFS"/>
</dbReference>
<protein>
    <submittedName>
        <fullName evidence="7">Major facilitator transporter-like protein</fullName>
    </submittedName>
</protein>
<dbReference type="PANTHER" id="PTHR23501:SF198">
    <property type="entry name" value="AZOLE RESISTANCE PROTEIN 1-RELATED"/>
    <property type="match status" value="1"/>
</dbReference>
<feature type="transmembrane region" description="Helical" evidence="5">
    <location>
        <begin position="391"/>
        <end position="409"/>
    </location>
</feature>
<keyword evidence="3 5" id="KW-1133">Transmembrane helix</keyword>